<feature type="compositionally biased region" description="Basic and acidic residues" evidence="1">
    <location>
        <begin position="46"/>
        <end position="65"/>
    </location>
</feature>
<proteinExistence type="predicted"/>
<dbReference type="RefSeq" id="XP_005093312.1">
    <property type="nucleotide sequence ID" value="XM_005093255.2"/>
</dbReference>
<evidence type="ECO:0000313" key="4">
    <source>
        <dbReference type="RefSeq" id="XP_005093313.1"/>
    </source>
</evidence>
<evidence type="ECO:0000313" key="6">
    <source>
        <dbReference type="RefSeq" id="XP_035824350.1"/>
    </source>
</evidence>
<evidence type="ECO:0000313" key="5">
    <source>
        <dbReference type="RefSeq" id="XP_012935134.1"/>
    </source>
</evidence>
<evidence type="ECO:0000256" key="1">
    <source>
        <dbReference type="SAM" id="MobiDB-lite"/>
    </source>
</evidence>
<dbReference type="GeneID" id="101856640"/>
<sequence length="165" mass="18382">MNAKDTVDLSPTTFRRMLALHGRSTTCGLFGADDAINQMAEIMAAKQERERKRNGDGAGDERKDEEGDVSEKEDEEGEKGVSKQALTKVVQEISSALKPPADGAMNPPLSKAYDDQKNANPSYSFYRRTFKVHGKEAWEHAMRDLGSVDTLINRYGYVVPSLRRD</sequence>
<dbReference type="RefSeq" id="XP_035824350.1">
    <property type="nucleotide sequence ID" value="XM_035968457.1"/>
</dbReference>
<evidence type="ECO:0000313" key="2">
    <source>
        <dbReference type="Proteomes" id="UP000694888"/>
    </source>
</evidence>
<organism evidence="2 5">
    <name type="scientific">Aplysia californica</name>
    <name type="common">California sea hare</name>
    <dbReference type="NCBI Taxonomy" id="6500"/>
    <lineage>
        <taxon>Eukaryota</taxon>
        <taxon>Metazoa</taxon>
        <taxon>Spiralia</taxon>
        <taxon>Lophotrochozoa</taxon>
        <taxon>Mollusca</taxon>
        <taxon>Gastropoda</taxon>
        <taxon>Heterobranchia</taxon>
        <taxon>Euthyneura</taxon>
        <taxon>Tectipleura</taxon>
        <taxon>Aplysiida</taxon>
        <taxon>Aplysioidea</taxon>
        <taxon>Aplysiidae</taxon>
        <taxon>Aplysia</taxon>
    </lineage>
</organism>
<reference evidence="3 4" key="1">
    <citation type="submission" date="2025-05" db="UniProtKB">
        <authorList>
            <consortium name="RefSeq"/>
        </authorList>
    </citation>
    <scope>IDENTIFICATION</scope>
</reference>
<dbReference type="RefSeq" id="XP_012935134.1">
    <property type="nucleotide sequence ID" value="XM_013079680.2"/>
</dbReference>
<feature type="region of interest" description="Disordered" evidence="1">
    <location>
        <begin position="41"/>
        <end position="118"/>
    </location>
</feature>
<dbReference type="RefSeq" id="XP_005093313.1">
    <property type="nucleotide sequence ID" value="XM_005093256.3"/>
</dbReference>
<evidence type="ECO:0000313" key="3">
    <source>
        <dbReference type="RefSeq" id="XP_005093312.1"/>
    </source>
</evidence>
<name>A0ABM0ZV69_APLCA</name>
<keyword evidence="2" id="KW-1185">Reference proteome</keyword>
<protein>
    <submittedName>
        <fullName evidence="3 4">Uncharacterized protein LOC101856640</fullName>
    </submittedName>
</protein>
<gene>
    <name evidence="3 4 5 6" type="primary">LOC101856640</name>
</gene>
<feature type="compositionally biased region" description="Acidic residues" evidence="1">
    <location>
        <begin position="66"/>
        <end position="77"/>
    </location>
</feature>
<accession>A0ABM0ZV69</accession>
<dbReference type="Proteomes" id="UP000694888">
    <property type="component" value="Unplaced"/>
</dbReference>